<dbReference type="AlphaFoldDB" id="A0A6M1SGH9"/>
<dbReference type="Proteomes" id="UP000474802">
    <property type="component" value="Unassembled WGS sequence"/>
</dbReference>
<gene>
    <name evidence="2" type="ORF">G5575_15895</name>
</gene>
<keyword evidence="1" id="KW-0812">Transmembrane</keyword>
<reference evidence="2 3" key="1">
    <citation type="submission" date="2020-02" db="EMBL/GenBank/DDBJ databases">
        <authorList>
            <person name="Khan S.A."/>
            <person name="Jeon C.O."/>
            <person name="Chun B.H."/>
        </authorList>
    </citation>
    <scope>NUCLEOTIDE SEQUENCE [LARGE SCALE GENOMIC DNA]</scope>
    <source>
        <strain evidence="2 3">H239</strain>
    </source>
</reference>
<dbReference type="RefSeq" id="WP_164535200.1">
    <property type="nucleotide sequence ID" value="NZ_JAALFG010000004.1"/>
</dbReference>
<sequence length="153" mass="15880">MTFSANPCDNVIVNQGQGQAMAEGKSAIQETIGELASRMGSGLLGKITPFFMLGLLFGAAAMGALPSEFKMHGFWFGCAALVAYTLIAGFIVLVHPILGALEGEAARKALRDAMTARNPDVIHGKISPVPLGSPAEGIGGSMPILEHSKELGQ</sequence>
<keyword evidence="1" id="KW-1133">Transmembrane helix</keyword>
<protein>
    <submittedName>
        <fullName evidence="2">Uncharacterized protein</fullName>
    </submittedName>
</protein>
<feature type="transmembrane region" description="Helical" evidence="1">
    <location>
        <begin position="47"/>
        <end position="67"/>
    </location>
</feature>
<evidence type="ECO:0000313" key="2">
    <source>
        <dbReference type="EMBL" id="NGP18939.1"/>
    </source>
</evidence>
<keyword evidence="3" id="KW-1185">Reference proteome</keyword>
<proteinExistence type="predicted"/>
<comment type="caution">
    <text evidence="2">The sequence shown here is derived from an EMBL/GenBank/DDBJ whole genome shotgun (WGS) entry which is preliminary data.</text>
</comment>
<name>A0A6M1SGH9_9HYPH</name>
<evidence type="ECO:0000256" key="1">
    <source>
        <dbReference type="SAM" id="Phobius"/>
    </source>
</evidence>
<reference evidence="2 3" key="2">
    <citation type="submission" date="2020-03" db="EMBL/GenBank/DDBJ databases">
        <title>Devosia chinhatensis sp. nov., isolated from a hexachlorocyclohexane (HCH) dump site in India.</title>
        <authorList>
            <person name="Kumar M."/>
            <person name="Lal R."/>
        </authorList>
    </citation>
    <scope>NUCLEOTIDE SEQUENCE [LARGE SCALE GENOMIC DNA]</scope>
    <source>
        <strain evidence="2 3">H239</strain>
    </source>
</reference>
<keyword evidence="1" id="KW-0472">Membrane</keyword>
<accession>A0A6M1SGH9</accession>
<dbReference type="EMBL" id="JAALFG010000004">
    <property type="protein sequence ID" value="NGP18939.1"/>
    <property type="molecule type" value="Genomic_DNA"/>
</dbReference>
<feature type="transmembrane region" description="Helical" evidence="1">
    <location>
        <begin position="73"/>
        <end position="101"/>
    </location>
</feature>
<evidence type="ECO:0000313" key="3">
    <source>
        <dbReference type="Proteomes" id="UP000474802"/>
    </source>
</evidence>
<organism evidence="2 3">
    <name type="scientific">Devosia aurantiaca</name>
    <dbReference type="NCBI Taxonomy" id="2714858"/>
    <lineage>
        <taxon>Bacteria</taxon>
        <taxon>Pseudomonadati</taxon>
        <taxon>Pseudomonadota</taxon>
        <taxon>Alphaproteobacteria</taxon>
        <taxon>Hyphomicrobiales</taxon>
        <taxon>Devosiaceae</taxon>
        <taxon>Devosia</taxon>
    </lineage>
</organism>